<evidence type="ECO:0000313" key="2">
    <source>
        <dbReference type="EMBL" id="SFF73422.1"/>
    </source>
</evidence>
<dbReference type="OrthoDB" id="2112405at2"/>
<dbReference type="EMBL" id="FOOG01000007">
    <property type="protein sequence ID" value="SFF73422.1"/>
    <property type="molecule type" value="Genomic_DNA"/>
</dbReference>
<keyword evidence="1" id="KW-0732">Signal</keyword>
<feature type="chain" id="PRO_5038850390" evidence="1">
    <location>
        <begin position="25"/>
        <end position="82"/>
    </location>
</feature>
<proteinExistence type="predicted"/>
<protein>
    <submittedName>
        <fullName evidence="2">Uncharacterized protein</fullName>
    </submittedName>
</protein>
<dbReference type="PROSITE" id="PS51257">
    <property type="entry name" value="PROKAR_LIPOPROTEIN"/>
    <property type="match status" value="1"/>
</dbReference>
<accession>A0A1I2L259</accession>
<sequence length="82" mass="9367">MKRQSLSGVILFTVLFLASCMERAGENQQRLEMIYVSSNGEMSQRIIRIINGGCSVMDNRNRDGVTIKWTSLMLLEPVEMIR</sequence>
<organism evidence="2 3">
    <name type="scientific">Halobacillus alkaliphilus</name>
    <dbReference type="NCBI Taxonomy" id="396056"/>
    <lineage>
        <taxon>Bacteria</taxon>
        <taxon>Bacillati</taxon>
        <taxon>Bacillota</taxon>
        <taxon>Bacilli</taxon>
        <taxon>Bacillales</taxon>
        <taxon>Bacillaceae</taxon>
        <taxon>Halobacillus</taxon>
    </lineage>
</organism>
<evidence type="ECO:0000256" key="1">
    <source>
        <dbReference type="SAM" id="SignalP"/>
    </source>
</evidence>
<keyword evidence="3" id="KW-1185">Reference proteome</keyword>
<dbReference type="RefSeq" id="WP_089751192.1">
    <property type="nucleotide sequence ID" value="NZ_FOOG01000007.1"/>
</dbReference>
<feature type="signal peptide" evidence="1">
    <location>
        <begin position="1"/>
        <end position="24"/>
    </location>
</feature>
<gene>
    <name evidence="2" type="ORF">SAMN05216353_10769</name>
</gene>
<dbReference type="AlphaFoldDB" id="A0A1I2L259"/>
<evidence type="ECO:0000313" key="3">
    <source>
        <dbReference type="Proteomes" id="UP000198897"/>
    </source>
</evidence>
<name>A0A1I2L259_9BACI</name>
<reference evidence="3" key="1">
    <citation type="submission" date="2016-10" db="EMBL/GenBank/DDBJ databases">
        <authorList>
            <person name="Varghese N."/>
            <person name="Submissions S."/>
        </authorList>
    </citation>
    <scope>NUCLEOTIDE SEQUENCE [LARGE SCALE GENOMIC DNA]</scope>
    <source>
        <strain evidence="3">FP5</strain>
    </source>
</reference>
<dbReference type="Proteomes" id="UP000198897">
    <property type="component" value="Unassembled WGS sequence"/>
</dbReference>